<keyword evidence="9" id="KW-0413">Isomerase</keyword>
<dbReference type="PANTHER" id="PTHR13232">
    <property type="entry name" value="NAD(P)H-HYDRATE EPIMERASE"/>
    <property type="match status" value="1"/>
</dbReference>
<feature type="domain" description="YjeF N-terminal" evidence="11">
    <location>
        <begin position="533"/>
        <end position="744"/>
    </location>
</feature>
<accession>A0A1I8JIC4</accession>
<dbReference type="InterPro" id="IPR032976">
    <property type="entry name" value="YJEFN_prot_NAXE-like"/>
</dbReference>
<reference evidence="13" key="1">
    <citation type="submission" date="2016-11" db="UniProtKB">
        <authorList>
            <consortium name="WormBaseParasite"/>
        </authorList>
    </citation>
    <scope>IDENTIFICATION</scope>
</reference>
<keyword evidence="6" id="KW-0521">NADP</keyword>
<dbReference type="Gene3D" id="3.40.50.10260">
    <property type="entry name" value="YjeF N-terminal domain"/>
    <property type="match status" value="1"/>
</dbReference>
<dbReference type="GO" id="GO:0000166">
    <property type="term" value="F:nucleotide binding"/>
    <property type="evidence" value="ECO:0007669"/>
    <property type="project" value="UniProtKB-KW"/>
</dbReference>
<feature type="compositionally biased region" description="Low complexity" evidence="10">
    <location>
        <begin position="480"/>
        <end position="497"/>
    </location>
</feature>
<dbReference type="EC" id="5.1.99.6" evidence="3"/>
<dbReference type="GO" id="GO:0046872">
    <property type="term" value="F:metal ion binding"/>
    <property type="evidence" value="ECO:0007669"/>
    <property type="project" value="UniProtKB-KW"/>
</dbReference>
<sequence>KALQKVSDGINRGARAYRGHIIGIAHLENGVVEITAKQLIHDHVPENGGLLYEDQARKLLLCRAHQVDRRRHAVLGVDLQTPDWPNALEQPAAWAGGSVSSRPCPEGLGPAGTSPPSLDELVRLGVPATSRLSWEILAVRTASAARWYRPRRLVLRAGRRSPPPSAARSALPRAAVLPGRAVCFGSLSRGLRLGPGRLRIPPALLTATGRVGLVGADAQLPKADVDEAAVWITPHPGVRQPQDGCEASAVALLGQQLKEPPTRVSITGPNEKARVPRRIRMNVQRRALQSLLPQEAINGTSHLLQLIGRQARVLSQDDNRRLPLCRISVGGPGVSGAFFRWAVHPPGCIGLPILGRGFRGLEALFRHRPRLGSFRCRGPLAPGTGLASALLGPPRLVKSTAGSSRGGAAFLSSWSSRCLLGGTAQSWLHGSRRGVPDGSRWYGRGVHGPSRGRRHCVIHSRFVTSMSDQEQSADNSAPLSRQTSQQQSAAGATSNSSNRFRFSFRKKTQKSAVVKRDSEDLTMKCSFITRSQTEQLFAELTGELGMTLEQLLEHGGLSAALAFTRIYPREALARAGAALVCCGPGDNGGYGLACAKYLKIFGYKLTLFYPKTPSKPAYRQLLNQCEKLDIPFLSYMPGDVQVLQHNYGLIIDALFGWTFQLPVKPDLAGVFGKLCDTTVPIVSIDVPSGWEADKPPSGSQQLRPDSLISLFLPKRCSLEFAVRRHYLAGRIIPVSMATKLGLRLPCWGSADSSSLTLALIDPSAAAGDSECLQSVSYRRADSLVDYMPGGTAAADAAAAAAVTAAAANSNASAAETGKKLASMHCF</sequence>
<evidence type="ECO:0000256" key="6">
    <source>
        <dbReference type="ARBA" id="ARBA00022857"/>
    </source>
</evidence>
<evidence type="ECO:0000256" key="8">
    <source>
        <dbReference type="ARBA" id="ARBA00023027"/>
    </source>
</evidence>
<feature type="compositionally biased region" description="Polar residues" evidence="10">
    <location>
        <begin position="465"/>
        <end position="479"/>
    </location>
</feature>
<dbReference type="SUPFAM" id="SSF64153">
    <property type="entry name" value="YjeF N-terminal domain-like"/>
    <property type="match status" value="1"/>
</dbReference>
<evidence type="ECO:0000313" key="13">
    <source>
        <dbReference type="WBParaSite" id="maker-uti_cns_0047957-snap-gene-0.2-mRNA-1"/>
    </source>
</evidence>
<protein>
    <recommendedName>
        <fullName evidence="3">NAD(P)H-hydrate epimerase</fullName>
        <ecNumber evidence="3">5.1.99.6</ecNumber>
    </recommendedName>
</protein>
<dbReference type="PROSITE" id="PS51385">
    <property type="entry name" value="YJEF_N"/>
    <property type="match status" value="1"/>
</dbReference>
<evidence type="ECO:0000256" key="2">
    <source>
        <dbReference type="ARBA" id="ARBA00000909"/>
    </source>
</evidence>
<keyword evidence="8" id="KW-0520">NAD</keyword>
<dbReference type="GO" id="GO:0005739">
    <property type="term" value="C:mitochondrion"/>
    <property type="evidence" value="ECO:0007669"/>
    <property type="project" value="TreeGrafter"/>
</dbReference>
<feature type="region of interest" description="Disordered" evidence="10">
    <location>
        <begin position="465"/>
        <end position="497"/>
    </location>
</feature>
<evidence type="ECO:0000256" key="7">
    <source>
        <dbReference type="ARBA" id="ARBA00022958"/>
    </source>
</evidence>
<evidence type="ECO:0000256" key="10">
    <source>
        <dbReference type="SAM" id="MobiDB-lite"/>
    </source>
</evidence>
<evidence type="ECO:0000256" key="4">
    <source>
        <dbReference type="ARBA" id="ARBA00022723"/>
    </source>
</evidence>
<dbReference type="PANTHER" id="PTHR13232:SF10">
    <property type="entry name" value="NAD(P)H-HYDRATE EPIMERASE"/>
    <property type="match status" value="1"/>
</dbReference>
<evidence type="ECO:0000256" key="5">
    <source>
        <dbReference type="ARBA" id="ARBA00022741"/>
    </source>
</evidence>
<organism evidence="12 13">
    <name type="scientific">Macrostomum lignano</name>
    <dbReference type="NCBI Taxonomy" id="282301"/>
    <lineage>
        <taxon>Eukaryota</taxon>
        <taxon>Metazoa</taxon>
        <taxon>Spiralia</taxon>
        <taxon>Lophotrochozoa</taxon>
        <taxon>Platyhelminthes</taxon>
        <taxon>Rhabditophora</taxon>
        <taxon>Macrostomorpha</taxon>
        <taxon>Macrostomida</taxon>
        <taxon>Macrostomidae</taxon>
        <taxon>Macrostomum</taxon>
    </lineage>
</organism>
<dbReference type="InterPro" id="IPR004443">
    <property type="entry name" value="YjeF_N_dom"/>
</dbReference>
<evidence type="ECO:0000256" key="1">
    <source>
        <dbReference type="ARBA" id="ARBA00000013"/>
    </source>
</evidence>
<name>A0A1I8JIC4_9PLAT</name>
<dbReference type="WBParaSite" id="maker-uti_cns_0047957-snap-gene-0.2-mRNA-1">
    <property type="protein sequence ID" value="maker-uti_cns_0047957-snap-gene-0.2-mRNA-1"/>
    <property type="gene ID" value="maker-uti_cns_0047957-snap-gene-0.2"/>
</dbReference>
<proteinExistence type="predicted"/>
<keyword evidence="7" id="KW-0630">Potassium</keyword>
<dbReference type="GO" id="GO:0052856">
    <property type="term" value="F:NAD(P)HX epimerase activity"/>
    <property type="evidence" value="ECO:0007669"/>
    <property type="project" value="UniProtKB-EC"/>
</dbReference>
<keyword evidence="12" id="KW-1185">Reference proteome</keyword>
<evidence type="ECO:0000259" key="11">
    <source>
        <dbReference type="PROSITE" id="PS51385"/>
    </source>
</evidence>
<keyword evidence="5" id="KW-0547">Nucleotide-binding</keyword>
<evidence type="ECO:0000313" key="12">
    <source>
        <dbReference type="Proteomes" id="UP000095280"/>
    </source>
</evidence>
<dbReference type="InterPro" id="IPR036652">
    <property type="entry name" value="YjeF_N_dom_sf"/>
</dbReference>
<dbReference type="NCBIfam" id="TIGR00197">
    <property type="entry name" value="yjeF_nterm"/>
    <property type="match status" value="1"/>
</dbReference>
<comment type="catalytic activity">
    <reaction evidence="1">
        <text>(6R)-NADHX = (6S)-NADHX</text>
        <dbReference type="Rhea" id="RHEA:32215"/>
        <dbReference type="ChEBI" id="CHEBI:64074"/>
        <dbReference type="ChEBI" id="CHEBI:64075"/>
        <dbReference type="EC" id="5.1.99.6"/>
    </reaction>
</comment>
<keyword evidence="4" id="KW-0479">Metal-binding</keyword>
<evidence type="ECO:0000256" key="9">
    <source>
        <dbReference type="ARBA" id="ARBA00023235"/>
    </source>
</evidence>
<dbReference type="Pfam" id="PF03853">
    <property type="entry name" value="YjeF_N"/>
    <property type="match status" value="1"/>
</dbReference>
<dbReference type="AlphaFoldDB" id="A0A1I8JIC4"/>
<evidence type="ECO:0000256" key="3">
    <source>
        <dbReference type="ARBA" id="ARBA00012228"/>
    </source>
</evidence>
<comment type="catalytic activity">
    <reaction evidence="2">
        <text>(6R)-NADPHX = (6S)-NADPHX</text>
        <dbReference type="Rhea" id="RHEA:32227"/>
        <dbReference type="ChEBI" id="CHEBI:64076"/>
        <dbReference type="ChEBI" id="CHEBI:64077"/>
        <dbReference type="EC" id="5.1.99.6"/>
    </reaction>
</comment>
<dbReference type="Proteomes" id="UP000095280">
    <property type="component" value="Unplaced"/>
</dbReference>